<comment type="caution">
    <text evidence="1">The sequence shown here is derived from an EMBL/GenBank/DDBJ whole genome shotgun (WGS) entry which is preliminary data.</text>
</comment>
<gene>
    <name evidence="1" type="ORF">BJ138DRAFT_1016684</name>
</gene>
<evidence type="ECO:0000313" key="1">
    <source>
        <dbReference type="EMBL" id="KAH7906142.1"/>
    </source>
</evidence>
<sequence length="909" mass="102729">MNQPSSACASWTDDLANTAENSTFQTDRQPTASNSFSQDNLDRQDIIEENTFGFGNHEQDFQSVGQEDFPHINGPISDYFEGAAHAYDGGRKFMDDFYADAHAEKRRGNLFYPFASKAEWKFASWLLRSSLSLAMINSLLSLEIIQRLNLSFKNAQELRLRAEMLPSGPQWKYQVVKTSLPTKHPARIFYRDPVECLQALLSNPLFAPHISFVPRKVWTSSARLIRVYDEWLSGDRAWEMQSQIAPGASLLGVVLSSDKTNISIMTGNRMAHPLLISLANIDSNIRSKTSLNAYALLALLPVAKFIHPKSRVCSMSQDRLFHQCLDLVLKPLKVAAMVGIMMSDPAGQLRYCFTPLAAYIADTPEEALLASISARSSPVLNLNGVLEPFWRDWPMSDPSSFILTEPLHHFFRMSWDHDVKWCLNVVGEDETDYRFNLVQTLIGYRHFEEGISKLKQVTGRDHRSVQRYIVGVIADAVPQRFLSAIRALVDFRYLAQAPRFTDKTLELVSAALIGFHNNKAAILQAGGRAGKNGPMDHFNIPKLELLQSVVTNICAAGAIIQWSADVTEHSHVTLIKDPARSGNNQNYYSQISRHLDRAEKCFRFDLATTLDDETLDDVNNDNDSDEDEHEPDEESNRIANYISPTRKIVNYFQIAEALQAGDVPNAPCPFRTFATSTTAIHLAAKPSLRMTVDEAAAAFELPDLRPAIADFLARETRNQPHDFSGRRYAQVGCSLPFDRVQIWCKIRVQQTTYHDPSSVEPAHSLRIQPPSNSYPKGIYDSVVVNSAMHSDWPAHGLKDHSVAQLRLIFRPLHSDIFLAYIQRFDLVSPAVDPHTGMHWLRRAVRRNGDRIGDIIPLSQIRSPAPLIPHFGKKANSRLNSRTCYEVLTDFWLNKFWNKEFYYAMTDFPV</sequence>
<reference evidence="1" key="1">
    <citation type="journal article" date="2021" name="New Phytol.">
        <title>Evolutionary innovations through gain and loss of genes in the ectomycorrhizal Boletales.</title>
        <authorList>
            <person name="Wu G."/>
            <person name="Miyauchi S."/>
            <person name="Morin E."/>
            <person name="Kuo A."/>
            <person name="Drula E."/>
            <person name="Varga T."/>
            <person name="Kohler A."/>
            <person name="Feng B."/>
            <person name="Cao Y."/>
            <person name="Lipzen A."/>
            <person name="Daum C."/>
            <person name="Hundley H."/>
            <person name="Pangilinan J."/>
            <person name="Johnson J."/>
            <person name="Barry K."/>
            <person name="LaButti K."/>
            <person name="Ng V."/>
            <person name="Ahrendt S."/>
            <person name="Min B."/>
            <person name="Choi I.G."/>
            <person name="Park H."/>
            <person name="Plett J.M."/>
            <person name="Magnuson J."/>
            <person name="Spatafora J.W."/>
            <person name="Nagy L.G."/>
            <person name="Henrissat B."/>
            <person name="Grigoriev I.V."/>
            <person name="Yang Z.L."/>
            <person name="Xu J."/>
            <person name="Martin F.M."/>
        </authorList>
    </citation>
    <scope>NUCLEOTIDE SEQUENCE</scope>
    <source>
        <strain evidence="1">ATCC 28755</strain>
    </source>
</reference>
<dbReference type="Proteomes" id="UP000790377">
    <property type="component" value="Unassembled WGS sequence"/>
</dbReference>
<dbReference type="EMBL" id="MU268063">
    <property type="protein sequence ID" value="KAH7906142.1"/>
    <property type="molecule type" value="Genomic_DNA"/>
</dbReference>
<organism evidence="1 2">
    <name type="scientific">Hygrophoropsis aurantiaca</name>
    <dbReference type="NCBI Taxonomy" id="72124"/>
    <lineage>
        <taxon>Eukaryota</taxon>
        <taxon>Fungi</taxon>
        <taxon>Dikarya</taxon>
        <taxon>Basidiomycota</taxon>
        <taxon>Agaricomycotina</taxon>
        <taxon>Agaricomycetes</taxon>
        <taxon>Agaricomycetidae</taxon>
        <taxon>Boletales</taxon>
        <taxon>Coniophorineae</taxon>
        <taxon>Hygrophoropsidaceae</taxon>
        <taxon>Hygrophoropsis</taxon>
    </lineage>
</organism>
<evidence type="ECO:0000313" key="2">
    <source>
        <dbReference type="Proteomes" id="UP000790377"/>
    </source>
</evidence>
<accession>A0ACB7ZZL8</accession>
<name>A0ACB7ZZL8_9AGAM</name>
<protein>
    <submittedName>
        <fullName evidence="1">Uncharacterized protein</fullName>
    </submittedName>
</protein>
<keyword evidence="2" id="KW-1185">Reference proteome</keyword>
<proteinExistence type="predicted"/>